<evidence type="ECO:0000256" key="5">
    <source>
        <dbReference type="ARBA" id="ARBA00022723"/>
    </source>
</evidence>
<dbReference type="PANTHER" id="PTHR35038">
    <property type="entry name" value="DISSIMILATORY SULFITE REDUCTASE SIRA"/>
    <property type="match status" value="1"/>
</dbReference>
<feature type="transmembrane region" description="Helical" evidence="10">
    <location>
        <begin position="9"/>
        <end position="28"/>
    </location>
</feature>
<name>A0A316FQ98_9GAMM</name>
<protein>
    <submittedName>
        <fullName evidence="12">Cytochrome c3-like protein</fullName>
    </submittedName>
</protein>
<gene>
    <name evidence="12" type="ORF">C8D97_106251</name>
</gene>
<keyword evidence="10" id="KW-0812">Transmembrane</keyword>
<keyword evidence="10" id="KW-0472">Membrane</keyword>
<reference evidence="12 13" key="1">
    <citation type="submission" date="2018-05" db="EMBL/GenBank/DDBJ databases">
        <title>Genomic Encyclopedia of Type Strains, Phase IV (KMG-IV): sequencing the most valuable type-strain genomes for metagenomic binning, comparative biology and taxonomic classification.</title>
        <authorList>
            <person name="Goeker M."/>
        </authorList>
    </citation>
    <scope>NUCLEOTIDE SEQUENCE [LARGE SCALE GENOMIC DNA]</scope>
    <source>
        <strain evidence="12 13">DSM 25350</strain>
    </source>
</reference>
<feature type="region of interest" description="Disordered" evidence="9">
    <location>
        <begin position="203"/>
        <end position="237"/>
    </location>
</feature>
<dbReference type="EMBL" id="QGGU01000006">
    <property type="protein sequence ID" value="PWK50958.1"/>
    <property type="molecule type" value="Genomic_DNA"/>
</dbReference>
<comment type="caution">
    <text evidence="12">The sequence shown here is derived from an EMBL/GenBank/DDBJ whole genome shotgun (WGS) entry which is preliminary data.</text>
</comment>
<organism evidence="12 13">
    <name type="scientific">Pleionea mediterranea</name>
    <dbReference type="NCBI Taxonomy" id="523701"/>
    <lineage>
        <taxon>Bacteria</taxon>
        <taxon>Pseudomonadati</taxon>
        <taxon>Pseudomonadota</taxon>
        <taxon>Gammaproteobacteria</taxon>
        <taxon>Oceanospirillales</taxon>
        <taxon>Pleioneaceae</taxon>
        <taxon>Pleionea</taxon>
    </lineage>
</organism>
<keyword evidence="5" id="KW-0479">Metal-binding</keyword>
<dbReference type="Pfam" id="PF14537">
    <property type="entry name" value="Cytochrom_c3_2"/>
    <property type="match status" value="1"/>
</dbReference>
<evidence type="ECO:0000256" key="3">
    <source>
        <dbReference type="ARBA" id="ARBA00022448"/>
    </source>
</evidence>
<evidence type="ECO:0000256" key="10">
    <source>
        <dbReference type="SAM" id="Phobius"/>
    </source>
</evidence>
<keyword evidence="13" id="KW-1185">Reference proteome</keyword>
<evidence type="ECO:0000256" key="6">
    <source>
        <dbReference type="ARBA" id="ARBA00022729"/>
    </source>
</evidence>
<dbReference type="InterPro" id="IPR036280">
    <property type="entry name" value="Multihaem_cyt_sf"/>
</dbReference>
<dbReference type="RefSeq" id="WP_109763612.1">
    <property type="nucleotide sequence ID" value="NZ_QGGU01000006.1"/>
</dbReference>
<dbReference type="PANTHER" id="PTHR35038:SF8">
    <property type="entry name" value="C-TYPE POLYHEME CYTOCHROME OMCC"/>
    <property type="match status" value="1"/>
</dbReference>
<evidence type="ECO:0000256" key="9">
    <source>
        <dbReference type="SAM" id="MobiDB-lite"/>
    </source>
</evidence>
<keyword evidence="8" id="KW-0408">Iron</keyword>
<dbReference type="AlphaFoldDB" id="A0A316FQ98"/>
<dbReference type="Gene3D" id="1.10.780.10">
    <property type="entry name" value="Hydroxylamine Oxidoreductase, Chain A, domain 1"/>
    <property type="match status" value="1"/>
</dbReference>
<dbReference type="GO" id="GO:0046872">
    <property type="term" value="F:metal ion binding"/>
    <property type="evidence" value="ECO:0007669"/>
    <property type="project" value="UniProtKB-KW"/>
</dbReference>
<comment type="subcellular location">
    <subcellularLocation>
        <location evidence="2">Cell envelope</location>
    </subcellularLocation>
</comment>
<feature type="compositionally biased region" description="Polar residues" evidence="9">
    <location>
        <begin position="205"/>
        <end position="237"/>
    </location>
</feature>
<sequence length="468" mass="52951">MDKIKIKFWHYGIVVTLLISAILGYNLFKGDKSLFLAGDASHGHYQIELECNSCHVESFSNDDLMQQACEGCHAKELDAANDKHPKKKFLDPRNAELLQQLDARYCVTCHTEHKPEITRKYGVTIAPDFCFHCHEDIAKDRPSHAPFEFDSCASSGCHNYHDNSMLYEDFLIRHAGEEATFEQATLPPRTALIRWLKKNKKVKPLSSQQHDGQKLFTTNTQSDNKGKRNSATNKDSQVNSIVSQWADSPHATTAVNCSQCHDDNNQSSPHLKFNNNQLEVCSSCHERQANQFVLGKHGMRQGLGLPLMSTADARQGIDTTQDKLLTCSSCHNPHSLDVSIAAVESCLGCHQDEHSKNYKSSIHFTLWQQEQNEELEEGSGVTCASCHLPRIKKGKRVRVMHNQNHNLRPNSKMLKTVCMNCHGVEFSLDALADEALIEKNFSGQPDSDLQTFKLIEQRIKKRQQRRNQ</sequence>
<evidence type="ECO:0000313" key="13">
    <source>
        <dbReference type="Proteomes" id="UP000245790"/>
    </source>
</evidence>
<keyword evidence="7" id="KW-0249">Electron transport</keyword>
<evidence type="ECO:0000313" key="12">
    <source>
        <dbReference type="EMBL" id="PWK50958.1"/>
    </source>
</evidence>
<dbReference type="InterPro" id="IPR051829">
    <property type="entry name" value="Multiheme_Cytochr_ET"/>
</dbReference>
<keyword evidence="4" id="KW-0349">Heme</keyword>
<dbReference type="GO" id="GO:0016491">
    <property type="term" value="F:oxidoreductase activity"/>
    <property type="evidence" value="ECO:0007669"/>
    <property type="project" value="TreeGrafter"/>
</dbReference>
<dbReference type="SUPFAM" id="SSF48695">
    <property type="entry name" value="Multiheme cytochromes"/>
    <property type="match status" value="1"/>
</dbReference>
<dbReference type="OrthoDB" id="9814800at2"/>
<proteinExistence type="predicted"/>
<keyword evidence="6" id="KW-0732">Signal</keyword>
<feature type="domain" description="Tetrahaem cytochrome" evidence="11">
    <location>
        <begin position="44"/>
        <end position="135"/>
    </location>
</feature>
<keyword evidence="3" id="KW-0813">Transport</keyword>
<comment type="cofactor">
    <cofactor evidence="1">
        <name>heme c</name>
        <dbReference type="ChEBI" id="CHEBI:61717"/>
    </cofactor>
</comment>
<accession>A0A316FQ98</accession>
<dbReference type="Proteomes" id="UP000245790">
    <property type="component" value="Unassembled WGS sequence"/>
</dbReference>
<dbReference type="Gene3D" id="3.90.10.10">
    <property type="entry name" value="Cytochrome C3"/>
    <property type="match status" value="2"/>
</dbReference>
<evidence type="ECO:0000259" key="11">
    <source>
        <dbReference type="Pfam" id="PF14537"/>
    </source>
</evidence>
<evidence type="ECO:0000256" key="2">
    <source>
        <dbReference type="ARBA" id="ARBA00004196"/>
    </source>
</evidence>
<dbReference type="GO" id="GO:0030313">
    <property type="term" value="C:cell envelope"/>
    <property type="evidence" value="ECO:0007669"/>
    <property type="project" value="UniProtKB-SubCell"/>
</dbReference>
<evidence type="ECO:0000256" key="1">
    <source>
        <dbReference type="ARBA" id="ARBA00001926"/>
    </source>
</evidence>
<evidence type="ECO:0000256" key="8">
    <source>
        <dbReference type="ARBA" id="ARBA00023004"/>
    </source>
</evidence>
<keyword evidence="10" id="KW-1133">Transmembrane helix</keyword>
<dbReference type="InterPro" id="IPR012286">
    <property type="entry name" value="Tetrahaem_cytochrome"/>
</dbReference>
<evidence type="ECO:0000256" key="4">
    <source>
        <dbReference type="ARBA" id="ARBA00022617"/>
    </source>
</evidence>
<evidence type="ECO:0000256" key="7">
    <source>
        <dbReference type="ARBA" id="ARBA00022982"/>
    </source>
</evidence>